<evidence type="ECO:0000256" key="1">
    <source>
        <dbReference type="SAM" id="MobiDB-lite"/>
    </source>
</evidence>
<name>A0A0P7GQ60_9EURY</name>
<evidence type="ECO:0000313" key="2">
    <source>
        <dbReference type="EMBL" id="KPN30750.1"/>
    </source>
</evidence>
<organism evidence="2 3">
    <name type="scientific">Halolamina pelagica</name>
    <dbReference type="NCBI Taxonomy" id="699431"/>
    <lineage>
        <taxon>Archaea</taxon>
        <taxon>Methanobacteriati</taxon>
        <taxon>Methanobacteriota</taxon>
        <taxon>Stenosarchaea group</taxon>
        <taxon>Halobacteria</taxon>
        <taxon>Halobacteriales</taxon>
        <taxon>Haloferacaceae</taxon>
    </lineage>
</organism>
<keyword evidence="3" id="KW-1185">Reference proteome</keyword>
<protein>
    <submittedName>
        <fullName evidence="2">Uncharacterized protein</fullName>
    </submittedName>
</protein>
<evidence type="ECO:0000313" key="3">
    <source>
        <dbReference type="Proteomes" id="UP000050535"/>
    </source>
</evidence>
<dbReference type="STRING" id="699431.SY89_01489"/>
<sequence>MSESEQWGLDEFETPDGGRPDEEAAVVAGNAGQTVSEVVDAADLKFPDSEGSPN</sequence>
<feature type="region of interest" description="Disordered" evidence="1">
    <location>
        <begin position="1"/>
        <end position="23"/>
    </location>
</feature>
<dbReference type="EMBL" id="LGUC01000001">
    <property type="protein sequence ID" value="KPN30750.1"/>
    <property type="molecule type" value="Genomic_DNA"/>
</dbReference>
<proteinExistence type="predicted"/>
<reference evidence="3" key="1">
    <citation type="submission" date="2013-11" db="EMBL/GenBank/DDBJ databases">
        <authorList>
            <person name="Hoang H.T."/>
            <person name="Killian M.L."/>
            <person name="Madson D.M."/>
            <person name="Arruda P.H.E."/>
            <person name="Sun D."/>
            <person name="Schwartz K.J."/>
            <person name="Yoon K."/>
        </authorList>
    </citation>
    <scope>NUCLEOTIDE SEQUENCE [LARGE SCALE GENOMIC DNA]</scope>
    <source>
        <strain evidence="3">CDK2</strain>
    </source>
</reference>
<dbReference type="Proteomes" id="UP000050535">
    <property type="component" value="Unassembled WGS sequence"/>
</dbReference>
<dbReference type="AlphaFoldDB" id="A0A0P7GQ60"/>
<comment type="caution">
    <text evidence="2">The sequence shown here is derived from an EMBL/GenBank/DDBJ whole genome shotgun (WGS) entry which is preliminary data.</text>
</comment>
<accession>A0A0P7GQ60</accession>
<gene>
    <name evidence="2" type="ORF">SY89_01489</name>
</gene>